<evidence type="ECO:0000256" key="1">
    <source>
        <dbReference type="SAM" id="MobiDB-lite"/>
    </source>
</evidence>
<reference evidence="3" key="2">
    <citation type="submission" date="2020-10" db="UniProtKB">
        <authorList>
            <consortium name="WormBaseParasite"/>
        </authorList>
    </citation>
    <scope>IDENTIFICATION</scope>
</reference>
<name>A0A7E4UM65_PANRE</name>
<reference evidence="2" key="1">
    <citation type="journal article" date="2013" name="Genetics">
        <title>The draft genome and transcriptome of Panagrellus redivivus are shaped by the harsh demands of a free-living lifestyle.</title>
        <authorList>
            <person name="Srinivasan J."/>
            <person name="Dillman A.R."/>
            <person name="Macchietto M.G."/>
            <person name="Heikkinen L."/>
            <person name="Lakso M."/>
            <person name="Fracchia K.M."/>
            <person name="Antoshechkin I."/>
            <person name="Mortazavi A."/>
            <person name="Wong G."/>
            <person name="Sternberg P.W."/>
        </authorList>
    </citation>
    <scope>NUCLEOTIDE SEQUENCE [LARGE SCALE GENOMIC DNA]</scope>
    <source>
        <strain evidence="2">MT8872</strain>
    </source>
</reference>
<evidence type="ECO:0000313" key="3">
    <source>
        <dbReference type="WBParaSite" id="Pan_g10112.t1"/>
    </source>
</evidence>
<proteinExistence type="predicted"/>
<organism evidence="2 3">
    <name type="scientific">Panagrellus redivivus</name>
    <name type="common">Microworm</name>
    <dbReference type="NCBI Taxonomy" id="6233"/>
    <lineage>
        <taxon>Eukaryota</taxon>
        <taxon>Metazoa</taxon>
        <taxon>Ecdysozoa</taxon>
        <taxon>Nematoda</taxon>
        <taxon>Chromadorea</taxon>
        <taxon>Rhabditida</taxon>
        <taxon>Tylenchina</taxon>
        <taxon>Panagrolaimomorpha</taxon>
        <taxon>Panagrolaimoidea</taxon>
        <taxon>Panagrolaimidae</taxon>
        <taxon>Panagrellus</taxon>
    </lineage>
</organism>
<sequence>MPPSIHDAPKPKHLATPENDKSIVTVTSSAGHRTSIIIAPVTMADPALLKLPDRPYVDDDDFVSKFQVAVE</sequence>
<protein>
    <submittedName>
        <fullName evidence="3">Uncharacterized protein</fullName>
    </submittedName>
</protein>
<dbReference type="Proteomes" id="UP000492821">
    <property type="component" value="Unassembled WGS sequence"/>
</dbReference>
<feature type="region of interest" description="Disordered" evidence="1">
    <location>
        <begin position="1"/>
        <end position="20"/>
    </location>
</feature>
<dbReference type="WBParaSite" id="Pan_g10112.t1">
    <property type="protein sequence ID" value="Pan_g10112.t1"/>
    <property type="gene ID" value="Pan_g10112"/>
</dbReference>
<evidence type="ECO:0000313" key="2">
    <source>
        <dbReference type="Proteomes" id="UP000492821"/>
    </source>
</evidence>
<accession>A0A7E4UM65</accession>
<keyword evidence="2" id="KW-1185">Reference proteome</keyword>
<dbReference type="AlphaFoldDB" id="A0A7E4UM65"/>